<keyword evidence="3" id="KW-1185">Reference proteome</keyword>
<reference evidence="2 3" key="1">
    <citation type="submission" date="2020-01" db="EMBL/GenBank/DDBJ databases">
        <authorList>
            <person name="Gupta K D."/>
        </authorList>
    </citation>
    <scope>NUCLEOTIDE SEQUENCE [LARGE SCALE GENOMIC DNA]</scope>
</reference>
<proteinExistence type="predicted"/>
<dbReference type="Proteomes" id="UP000467700">
    <property type="component" value="Unassembled WGS sequence"/>
</dbReference>
<evidence type="ECO:0000313" key="3">
    <source>
        <dbReference type="Proteomes" id="UP000467700"/>
    </source>
</evidence>
<organism evidence="2 3">
    <name type="scientific">Cyclocybe aegerita</name>
    <name type="common">Black poplar mushroom</name>
    <name type="synonym">Agrocybe aegerita</name>
    <dbReference type="NCBI Taxonomy" id="1973307"/>
    <lineage>
        <taxon>Eukaryota</taxon>
        <taxon>Fungi</taxon>
        <taxon>Dikarya</taxon>
        <taxon>Basidiomycota</taxon>
        <taxon>Agaricomycotina</taxon>
        <taxon>Agaricomycetes</taxon>
        <taxon>Agaricomycetidae</taxon>
        <taxon>Agaricales</taxon>
        <taxon>Agaricineae</taxon>
        <taxon>Bolbitiaceae</taxon>
        <taxon>Cyclocybe</taxon>
    </lineage>
</organism>
<protein>
    <submittedName>
        <fullName evidence="2">Uncharacterized protein</fullName>
    </submittedName>
</protein>
<dbReference type="AlphaFoldDB" id="A0A8S0W0B0"/>
<sequence>MAHTPSKSKPISYADAVRTFNDQEVQDDINDACSKLAQAMSAMMDKFDSIAKQVHTIDLLRANPPLKPRWDSMRKDLADLLWQFRTNSNIISGRLKLFSSTVLPMAARNVDRRSGRSPYQAESLQVLQTYMSISAEQAALSRSLIERVFRLSAQIIAFLTEFTRLATHRATSGQKEMSDLAQRLSELETQMQQLFQTSYEVTADATHLAFTSSRLVASSGRPAGRSKVTRRPVVLDGDLTNIGRAYEHTDRKRNEVAHAQYAAQLRQSRTDPLAAAQAMLCAFLLDELLTSESGLSLFLSIWSRLHRDCNDVYQWIANPAHTATPVAISCFMEQHCNLYSPFAAGLDFYAAGVDPALCPSEHRDSR</sequence>
<name>A0A8S0W0B0_CYCAE</name>
<accession>A0A8S0W0B0</accession>
<comment type="caution">
    <text evidence="2">The sequence shown here is derived from an EMBL/GenBank/DDBJ whole genome shotgun (WGS) entry which is preliminary data.</text>
</comment>
<evidence type="ECO:0000313" key="2">
    <source>
        <dbReference type="EMBL" id="CAA7269934.1"/>
    </source>
</evidence>
<evidence type="ECO:0000256" key="1">
    <source>
        <dbReference type="SAM" id="Coils"/>
    </source>
</evidence>
<feature type="coiled-coil region" evidence="1">
    <location>
        <begin position="170"/>
        <end position="197"/>
    </location>
</feature>
<dbReference type="EMBL" id="CACVBS010000082">
    <property type="protein sequence ID" value="CAA7269934.1"/>
    <property type="molecule type" value="Genomic_DNA"/>
</dbReference>
<keyword evidence="1" id="KW-0175">Coiled coil</keyword>
<gene>
    <name evidence="2" type="ORF">AAE3_LOCUS12172</name>
</gene>
<dbReference type="OrthoDB" id="2836601at2759"/>